<feature type="transmembrane region" description="Helical" evidence="1">
    <location>
        <begin position="61"/>
        <end position="82"/>
    </location>
</feature>
<evidence type="ECO:0000313" key="3">
    <source>
        <dbReference type="Proteomes" id="UP000293289"/>
    </source>
</evidence>
<feature type="transmembrane region" description="Helical" evidence="1">
    <location>
        <begin position="20"/>
        <end position="41"/>
    </location>
</feature>
<feature type="transmembrane region" description="Helical" evidence="1">
    <location>
        <begin position="94"/>
        <end position="115"/>
    </location>
</feature>
<evidence type="ECO:0000313" key="2">
    <source>
        <dbReference type="EMBL" id="RZS67854.1"/>
    </source>
</evidence>
<dbReference type="Proteomes" id="UP000293289">
    <property type="component" value="Unassembled WGS sequence"/>
</dbReference>
<evidence type="ECO:0000256" key="1">
    <source>
        <dbReference type="SAM" id="Phobius"/>
    </source>
</evidence>
<keyword evidence="3" id="KW-1185">Reference proteome</keyword>
<organism evidence="2 3">
    <name type="scientific">Agromyces ramosus</name>
    <dbReference type="NCBI Taxonomy" id="33879"/>
    <lineage>
        <taxon>Bacteria</taxon>
        <taxon>Bacillati</taxon>
        <taxon>Actinomycetota</taxon>
        <taxon>Actinomycetes</taxon>
        <taxon>Micrococcales</taxon>
        <taxon>Microbacteriaceae</taxon>
        <taxon>Agromyces</taxon>
    </lineage>
</organism>
<comment type="caution">
    <text evidence="2">The sequence shown here is derived from an EMBL/GenBank/DDBJ whole genome shotgun (WGS) entry which is preliminary data.</text>
</comment>
<name>A0A4Q7MI13_9MICO</name>
<protein>
    <submittedName>
        <fullName evidence="2">Uncharacterized protein</fullName>
    </submittedName>
</protein>
<keyword evidence="1" id="KW-0472">Membrane</keyword>
<dbReference type="EMBL" id="SGWY01000001">
    <property type="protein sequence ID" value="RZS67854.1"/>
    <property type="molecule type" value="Genomic_DNA"/>
</dbReference>
<keyword evidence="1" id="KW-1133">Transmembrane helix</keyword>
<gene>
    <name evidence="2" type="ORF">EV187_0276</name>
</gene>
<dbReference type="AlphaFoldDB" id="A0A4Q7MI13"/>
<sequence>MVRQLEGVAVRAFRAAVADWSAAAGLAFAVPFLLLNAVVALRVEPYLSVIRPGVHTGPMEIPLLAVVLFLLPVGAVVALRPLRSADVDGRRSVPIVNVLVALALVSAFLVIGIALGEEIVRCDVLDVPRCD</sequence>
<keyword evidence="1" id="KW-0812">Transmembrane</keyword>
<proteinExistence type="predicted"/>
<reference evidence="2 3" key="1">
    <citation type="submission" date="2019-02" db="EMBL/GenBank/DDBJ databases">
        <title>Genomic Encyclopedia of Type Strains, Phase IV (KMG-IV): sequencing the most valuable type-strain genomes for metagenomic binning, comparative biology and taxonomic classification.</title>
        <authorList>
            <person name="Goeker M."/>
        </authorList>
    </citation>
    <scope>NUCLEOTIDE SEQUENCE [LARGE SCALE GENOMIC DNA]</scope>
    <source>
        <strain evidence="2 3">DSM 43045</strain>
    </source>
</reference>
<accession>A0A4Q7MI13</accession>